<feature type="region of interest" description="Disordered" evidence="4">
    <location>
        <begin position="627"/>
        <end position="663"/>
    </location>
</feature>
<feature type="compositionally biased region" description="Low complexity" evidence="4">
    <location>
        <begin position="1"/>
        <end position="22"/>
    </location>
</feature>
<reference evidence="7 8" key="1">
    <citation type="submission" date="2009-11" db="EMBL/GenBank/DDBJ databases">
        <title>Annotation of Allomyces macrogynus ATCC 38327.</title>
        <authorList>
            <consortium name="The Broad Institute Genome Sequencing Platform"/>
            <person name="Russ C."/>
            <person name="Cuomo C."/>
            <person name="Burger G."/>
            <person name="Gray M.W."/>
            <person name="Holland P.W.H."/>
            <person name="King N."/>
            <person name="Lang F.B.F."/>
            <person name="Roger A.J."/>
            <person name="Ruiz-Trillo I."/>
            <person name="Young S.K."/>
            <person name="Zeng Q."/>
            <person name="Gargeya S."/>
            <person name="Fitzgerald M."/>
            <person name="Haas B."/>
            <person name="Abouelleil A."/>
            <person name="Alvarado L."/>
            <person name="Arachchi H.M."/>
            <person name="Berlin A."/>
            <person name="Chapman S.B."/>
            <person name="Gearin G."/>
            <person name="Goldberg J."/>
            <person name="Griggs A."/>
            <person name="Gujja S."/>
            <person name="Hansen M."/>
            <person name="Heiman D."/>
            <person name="Howarth C."/>
            <person name="Larimer J."/>
            <person name="Lui A."/>
            <person name="MacDonald P.J.P."/>
            <person name="McCowen C."/>
            <person name="Montmayeur A."/>
            <person name="Murphy C."/>
            <person name="Neiman D."/>
            <person name="Pearson M."/>
            <person name="Priest M."/>
            <person name="Roberts A."/>
            <person name="Saif S."/>
            <person name="Shea T."/>
            <person name="Sisk P."/>
            <person name="Stolte C."/>
            <person name="Sykes S."/>
            <person name="Wortman J."/>
            <person name="Nusbaum C."/>
            <person name="Birren B."/>
        </authorList>
    </citation>
    <scope>NUCLEOTIDE SEQUENCE [LARGE SCALE GENOMIC DNA]</scope>
    <source>
        <strain evidence="7 8">ATCC 38327</strain>
    </source>
</reference>
<dbReference type="GO" id="GO:0000288">
    <property type="term" value="P:nuclear-transcribed mRNA catabolic process, deadenylation-dependent decay"/>
    <property type="evidence" value="ECO:0007669"/>
    <property type="project" value="TreeGrafter"/>
</dbReference>
<feature type="region of interest" description="Disordered" evidence="4">
    <location>
        <begin position="204"/>
        <end position="249"/>
    </location>
</feature>
<dbReference type="PROSITE" id="PS50102">
    <property type="entry name" value="RRM"/>
    <property type="match status" value="2"/>
</dbReference>
<dbReference type="PANTHER" id="PTHR47093">
    <property type="entry name" value="PROTEIN JSN1-RELATED"/>
    <property type="match status" value="1"/>
</dbReference>
<dbReference type="Gene3D" id="3.30.70.330">
    <property type="match status" value="2"/>
</dbReference>
<dbReference type="eggNOG" id="KOG0118">
    <property type="taxonomic scope" value="Eukaryota"/>
</dbReference>
<evidence type="ECO:0000256" key="1">
    <source>
        <dbReference type="ARBA" id="ARBA00022737"/>
    </source>
</evidence>
<dbReference type="SMART" id="SM00360">
    <property type="entry name" value="RRM"/>
    <property type="match status" value="2"/>
</dbReference>
<keyword evidence="2" id="KW-0694">RNA-binding</keyword>
<dbReference type="PROSITE" id="PS50302">
    <property type="entry name" value="PUM"/>
    <property type="match status" value="1"/>
</dbReference>
<dbReference type="Pfam" id="PF00806">
    <property type="entry name" value="PUF"/>
    <property type="match status" value="4"/>
</dbReference>
<dbReference type="SMART" id="SM00025">
    <property type="entry name" value="Pumilio"/>
    <property type="match status" value="4"/>
</dbReference>
<feature type="compositionally biased region" description="Low complexity" evidence="4">
    <location>
        <begin position="523"/>
        <end position="538"/>
    </location>
</feature>
<organism evidence="7 8">
    <name type="scientific">Allomyces macrogynus (strain ATCC 38327)</name>
    <name type="common">Allomyces javanicus var. macrogynus</name>
    <dbReference type="NCBI Taxonomy" id="578462"/>
    <lineage>
        <taxon>Eukaryota</taxon>
        <taxon>Fungi</taxon>
        <taxon>Fungi incertae sedis</taxon>
        <taxon>Blastocladiomycota</taxon>
        <taxon>Blastocladiomycetes</taxon>
        <taxon>Blastocladiales</taxon>
        <taxon>Blastocladiaceae</taxon>
        <taxon>Allomyces</taxon>
    </lineage>
</organism>
<reference evidence="8" key="2">
    <citation type="submission" date="2009-11" db="EMBL/GenBank/DDBJ databases">
        <title>The Genome Sequence of Allomyces macrogynus strain ATCC 38327.</title>
        <authorList>
            <consortium name="The Broad Institute Genome Sequencing Platform"/>
            <person name="Russ C."/>
            <person name="Cuomo C."/>
            <person name="Shea T."/>
            <person name="Young S.K."/>
            <person name="Zeng Q."/>
            <person name="Koehrsen M."/>
            <person name="Haas B."/>
            <person name="Borodovsky M."/>
            <person name="Guigo R."/>
            <person name="Alvarado L."/>
            <person name="Berlin A."/>
            <person name="Borenstein D."/>
            <person name="Chen Z."/>
            <person name="Engels R."/>
            <person name="Freedman E."/>
            <person name="Gellesch M."/>
            <person name="Goldberg J."/>
            <person name="Griggs A."/>
            <person name="Gujja S."/>
            <person name="Heiman D."/>
            <person name="Hepburn T."/>
            <person name="Howarth C."/>
            <person name="Jen D."/>
            <person name="Larson L."/>
            <person name="Lewis B."/>
            <person name="Mehta T."/>
            <person name="Park D."/>
            <person name="Pearson M."/>
            <person name="Roberts A."/>
            <person name="Saif S."/>
            <person name="Shenoy N."/>
            <person name="Sisk P."/>
            <person name="Stolte C."/>
            <person name="Sykes S."/>
            <person name="Walk T."/>
            <person name="White J."/>
            <person name="Yandava C."/>
            <person name="Burger G."/>
            <person name="Gray M.W."/>
            <person name="Holland P.W.H."/>
            <person name="King N."/>
            <person name="Lang F.B.F."/>
            <person name="Roger A.J."/>
            <person name="Ruiz-Trillo I."/>
            <person name="Lander E."/>
            <person name="Nusbaum C."/>
        </authorList>
    </citation>
    <scope>NUCLEOTIDE SEQUENCE [LARGE SCALE GENOMIC DNA]</scope>
    <source>
        <strain evidence="8">ATCC 38327</strain>
    </source>
</reference>
<dbReference type="InterPro" id="IPR016024">
    <property type="entry name" value="ARM-type_fold"/>
</dbReference>
<feature type="domain" description="RRM" evidence="5">
    <location>
        <begin position="799"/>
        <end position="871"/>
    </location>
</feature>
<dbReference type="Pfam" id="PF00076">
    <property type="entry name" value="RRM_1"/>
    <property type="match status" value="2"/>
</dbReference>
<protein>
    <recommendedName>
        <fullName evidence="9">PUM-HD domain-containing protein</fullName>
    </recommendedName>
</protein>
<feature type="compositionally biased region" description="Low complexity" evidence="4">
    <location>
        <begin position="38"/>
        <end position="50"/>
    </location>
</feature>
<dbReference type="Proteomes" id="UP000054350">
    <property type="component" value="Unassembled WGS sequence"/>
</dbReference>
<dbReference type="SUPFAM" id="SSF54928">
    <property type="entry name" value="RNA-binding domain, RBD"/>
    <property type="match status" value="2"/>
</dbReference>
<dbReference type="InterPro" id="IPR035979">
    <property type="entry name" value="RBD_domain_sf"/>
</dbReference>
<keyword evidence="1" id="KW-0677">Repeat</keyword>
<dbReference type="InterPro" id="IPR012677">
    <property type="entry name" value="Nucleotide-bd_a/b_plait_sf"/>
</dbReference>
<feature type="compositionally biased region" description="Pro residues" evidence="4">
    <location>
        <begin position="73"/>
        <end position="90"/>
    </location>
</feature>
<accession>A0A0L0RYM0</accession>
<feature type="compositionally biased region" description="Polar residues" evidence="4">
    <location>
        <begin position="475"/>
        <end position="489"/>
    </location>
</feature>
<feature type="domain" description="PUM-HD" evidence="6">
    <location>
        <begin position="980"/>
        <end position="1369"/>
    </location>
</feature>
<sequence length="1445" mass="150458">MAAATTASSSSATDVAPTPASPRSWSLPAPAPVPAPASAPQQAPASALAPDHPFTPSLLDVPASSASHGNAQSPPPPRPPSLPSTPPPLLQVPQTPQGPIRTNATTPPHRAPSPRAQAGAARAFRVPRPRALTLATATAQPPFALSASLLPSPLPASPRTTTPPATSTASLHEMLGLGSLGGLTSLAPPPLSSRLRTVSLTVRTDLSPLGPPPSLPPLSSTSSTGLLAAPNGNAATTPRSPFGPVSSGTHPAHVPFSPLYSPTYVSAHPHTSSLQHAPLHHASNAPLAGYDPSMSMSAPSLTHLLDTGGLMSPRAVGGPTGYHALDDSAARARVMSLSRAQMHTSMSALPLTPTHANGSSTNLSLSLDDLDPATLSVLHMTAASVSTPGASQSTLADYFAAAAAVDDSARAPRVRRATEPEATVATGPTTVSPAADRAATTSPAPDDDVLRTFNFLGLDDAESDSDGDPRGGSASPDSQQGHLSRATSSRRPPHLQLTPPPPRQRLPSGPQSATLPRSSLSFGPLSAGAAPGSRAPGPTDRVRSISLLSNWYSDWDPMPVAPPRSPGTPLGADVLTGRASPRSAGFPPSSRTYADHLATTPSPSLPFSPPAFTGTSPGHQFDSYMTRPSASTASTATRPMPTPVSVTSTSTALSTTPPGLSPTAAYATPAPSHHHYHPQVPTRSLWIGNLDAAHVTSAELMALFAPFGDIESLRVLADKECAFINYYRIDDARRAREAMAGAIVGGQPIKIGYGKVAKAEQYGAAAANGPMSPNVPKPASMAALAPMPANMADNTTPSRALWVGNLPAHFTVQQLSALFAGFGPIESCRILTHKNCGFVNFVHEADAVRARRVMHGRDVGGLLVRIGFARVPTSPPKQPSGVDVNTTLLTNINGTLVPGVMPYFPTAAPSSDAEMHQQQHQHHAHQFQYDHRSGMRHDSSVAFMNGQYHLHDQPQHHQQQHLMGAPANEAEPLSPLLVPIDAPAVPTELNGDHEYLATIPDLSEDVRGGAGPDTDARRLDLARVRDLRRRLDAAAVLDGSATETVADVYAACAADLIPLALDYTGNTFVQKLIERAPDTLRSELVHRLASDLAAIGVHKHGTWVVQKLIEAVHAHHVACPTDRAAQAAVTTLASALRPYAAALLLDPFGNYVVQSCLKLGVNDDGVTGAAAFVFDAMTTCAATIARGRFGARAMRACLESPAAPARARKRVAQALLPHAADLAMDPNGSLLVQWLVEASGLPGRHTAVALVLAPHVAQLAVHKVASTLLYKLVAQDVDPAARDAVLQAVLGDAPLDGGENGDAASVLDVIVADATVGAHLVQRLLACCVAHPDDRAKYMDRVAAAMVRRHYAMAAMYGVPAMAYHHHAYAAPYYAPPHESMYGAPPTAPGYVPPPPFPPQQQIPSQTQPMAYSGYAADPYAGGYHHAFPPLPGTPTRTAHAGFAE</sequence>
<feature type="domain" description="RRM" evidence="5">
    <location>
        <begin position="683"/>
        <end position="756"/>
    </location>
</feature>
<dbReference type="VEuPathDB" id="FungiDB:AMAG_01098"/>
<feature type="region of interest" description="Disordered" evidence="4">
    <location>
        <begin position="406"/>
        <end position="541"/>
    </location>
</feature>
<keyword evidence="8" id="KW-1185">Reference proteome</keyword>
<gene>
    <name evidence="7" type="ORF">AMAG_01098</name>
</gene>
<dbReference type="InterPro" id="IPR052645">
    <property type="entry name" value="Pumilio_domain_protein"/>
</dbReference>
<dbReference type="GO" id="GO:0003723">
    <property type="term" value="F:RNA binding"/>
    <property type="evidence" value="ECO:0007669"/>
    <property type="project" value="UniProtKB-UniRule"/>
</dbReference>
<name>A0A0L0RYM0_ALLM3</name>
<dbReference type="InterPro" id="IPR011989">
    <property type="entry name" value="ARM-like"/>
</dbReference>
<feature type="repeat" description="Pumilio" evidence="3">
    <location>
        <begin position="1047"/>
        <end position="1086"/>
    </location>
</feature>
<evidence type="ECO:0000259" key="5">
    <source>
        <dbReference type="PROSITE" id="PS50102"/>
    </source>
</evidence>
<evidence type="ECO:0000313" key="8">
    <source>
        <dbReference type="Proteomes" id="UP000054350"/>
    </source>
</evidence>
<proteinExistence type="predicted"/>
<feature type="region of interest" description="Disordered" evidence="4">
    <location>
        <begin position="554"/>
        <end position="606"/>
    </location>
</feature>
<evidence type="ECO:0000259" key="6">
    <source>
        <dbReference type="PROSITE" id="PS50303"/>
    </source>
</evidence>
<dbReference type="eggNOG" id="KOG4574">
    <property type="taxonomic scope" value="Eukaryota"/>
</dbReference>
<dbReference type="InterPro" id="IPR000504">
    <property type="entry name" value="RRM_dom"/>
</dbReference>
<dbReference type="CDD" id="cd00590">
    <property type="entry name" value="RRM_SF"/>
    <property type="match status" value="2"/>
</dbReference>
<evidence type="ECO:0000256" key="4">
    <source>
        <dbReference type="SAM" id="MobiDB-lite"/>
    </source>
</evidence>
<feature type="compositionally biased region" description="Low complexity" evidence="4">
    <location>
        <begin position="217"/>
        <end position="227"/>
    </location>
</feature>
<dbReference type="InterPro" id="IPR001313">
    <property type="entry name" value="Pumilio_RNA-bd_rpt"/>
</dbReference>
<evidence type="ECO:0000313" key="7">
    <source>
        <dbReference type="EMBL" id="KNE55179.1"/>
    </source>
</evidence>
<dbReference type="InterPro" id="IPR033133">
    <property type="entry name" value="PUM-HD"/>
</dbReference>
<evidence type="ECO:0000256" key="3">
    <source>
        <dbReference type="PROSITE-ProRule" id="PRU00317"/>
    </source>
</evidence>
<dbReference type="SUPFAM" id="SSF48371">
    <property type="entry name" value="ARM repeat"/>
    <property type="match status" value="1"/>
</dbReference>
<dbReference type="PROSITE" id="PS50303">
    <property type="entry name" value="PUM_HD"/>
    <property type="match status" value="1"/>
</dbReference>
<dbReference type="STRING" id="578462.A0A0L0RYM0"/>
<dbReference type="Gene3D" id="1.25.10.10">
    <property type="entry name" value="Leucine-rich Repeat Variant"/>
    <property type="match status" value="1"/>
</dbReference>
<dbReference type="PANTHER" id="PTHR47093:SF1">
    <property type="entry name" value="PROTEIN JSN1-RELATED"/>
    <property type="match status" value="1"/>
</dbReference>
<evidence type="ECO:0008006" key="9">
    <source>
        <dbReference type="Google" id="ProtNLM"/>
    </source>
</evidence>
<evidence type="ECO:0000256" key="2">
    <source>
        <dbReference type="PROSITE-ProRule" id="PRU00176"/>
    </source>
</evidence>
<feature type="region of interest" description="Disordered" evidence="4">
    <location>
        <begin position="1"/>
        <end position="122"/>
    </location>
</feature>
<dbReference type="OrthoDB" id="2017782at2759"/>
<dbReference type="EMBL" id="GG745329">
    <property type="protein sequence ID" value="KNE55179.1"/>
    <property type="molecule type" value="Genomic_DNA"/>
</dbReference>
<feature type="compositionally biased region" description="Polar residues" evidence="4">
    <location>
        <begin position="512"/>
        <end position="521"/>
    </location>
</feature>